<feature type="chain" id="PRO_5014582836" description="GDSL esterase/lipase" evidence="2">
    <location>
        <begin position="31"/>
        <end position="113"/>
    </location>
</feature>
<dbReference type="Gene3D" id="3.40.50.1110">
    <property type="entry name" value="SGNH hydrolase"/>
    <property type="match status" value="1"/>
</dbReference>
<feature type="signal peptide" evidence="2">
    <location>
        <begin position="1"/>
        <end position="30"/>
    </location>
</feature>
<sequence length="113" mass="11697">MAVASTLPGQLVAVAALLALSVAMTASASASPAPANRSRRCYKHLFSFGDSLIDTGNSMVNSTPPGPVLKLPTPPKISSAAGRPRKSSAASRPRNQVPPSVPEIKRRRPLGRG</sequence>
<proteinExistence type="predicted"/>
<evidence type="ECO:0000256" key="1">
    <source>
        <dbReference type="SAM" id="MobiDB-lite"/>
    </source>
</evidence>
<feature type="compositionally biased region" description="Pro residues" evidence="1">
    <location>
        <begin position="64"/>
        <end position="75"/>
    </location>
</feature>
<accession>M8B529</accession>
<keyword evidence="2" id="KW-0732">Signal</keyword>
<protein>
    <recommendedName>
        <fullName evidence="4">GDSL esterase/lipase</fullName>
    </recommendedName>
</protein>
<organism evidence="3">
    <name type="scientific">Aegilops tauschii</name>
    <name type="common">Tausch's goatgrass</name>
    <name type="synonym">Aegilops squarrosa</name>
    <dbReference type="NCBI Taxonomy" id="37682"/>
    <lineage>
        <taxon>Eukaryota</taxon>
        <taxon>Viridiplantae</taxon>
        <taxon>Streptophyta</taxon>
        <taxon>Embryophyta</taxon>
        <taxon>Tracheophyta</taxon>
        <taxon>Spermatophyta</taxon>
        <taxon>Magnoliopsida</taxon>
        <taxon>Liliopsida</taxon>
        <taxon>Poales</taxon>
        <taxon>Poaceae</taxon>
        <taxon>BOP clade</taxon>
        <taxon>Pooideae</taxon>
        <taxon>Triticodae</taxon>
        <taxon>Triticeae</taxon>
        <taxon>Triticinae</taxon>
        <taxon>Aegilops</taxon>
    </lineage>
</organism>
<evidence type="ECO:0000313" key="3">
    <source>
        <dbReference type="EnsemblPlants" id="EMT11817"/>
    </source>
</evidence>
<dbReference type="AlphaFoldDB" id="M8B529"/>
<reference evidence="3" key="1">
    <citation type="submission" date="2015-06" db="UniProtKB">
        <authorList>
            <consortium name="EnsemblPlants"/>
        </authorList>
    </citation>
    <scope>IDENTIFICATION</scope>
</reference>
<name>M8B529_AEGTA</name>
<evidence type="ECO:0000256" key="2">
    <source>
        <dbReference type="SAM" id="SignalP"/>
    </source>
</evidence>
<evidence type="ECO:0008006" key="4">
    <source>
        <dbReference type="Google" id="ProtNLM"/>
    </source>
</evidence>
<dbReference type="EnsemblPlants" id="EMT11817">
    <property type="protein sequence ID" value="EMT11817"/>
    <property type="gene ID" value="F775_00552"/>
</dbReference>
<dbReference type="InterPro" id="IPR036514">
    <property type="entry name" value="SGNH_hydro_sf"/>
</dbReference>
<feature type="region of interest" description="Disordered" evidence="1">
    <location>
        <begin position="56"/>
        <end position="113"/>
    </location>
</feature>
<feature type="compositionally biased region" description="Low complexity" evidence="1">
    <location>
        <begin position="76"/>
        <end position="94"/>
    </location>
</feature>